<evidence type="ECO:0000313" key="1">
    <source>
        <dbReference type="EMBL" id="GAK60467.1"/>
    </source>
</evidence>
<gene>
    <name evidence="1" type="ORF">U27_00364</name>
</gene>
<sequence>MSSAYPFGNDPSKIDGYKKFWARAEVKRPLVGFSIKSWFPLEEFEASRDWQSHRILTPEMIDPAAFMDDQERLLREGEAMDDDILRGASPSQAVFWLCAMLGATLRILPGNTMAEEKWLSWEALEQMRLEHDSPWFQKYMEFAETLVSRANGRFPVSHGTLLGPSDLFAVFCGHTQCLLDLIEEPKKSQKILWHFGKIFQEITEEVWKRLPRFCGGYFDAQYQLWTEQPIIRMQEDAIAVYSPKLYRTLVQPVDQYLAQQFGGSFMHLHSTSMFLLDALLEIEGLHCFEVNYEVDSGGPDIHGMVPYFRKFQEAQRALVIRGSFTPEELRYLVDSLDPRGLYLYIMVQNMQEVETLRPLVGM</sequence>
<accession>A0A081C7B2</accession>
<proteinExistence type="predicted"/>
<protein>
    <submittedName>
        <fullName evidence="1">B12 binding domain./Pterin binding enzyme</fullName>
    </submittedName>
</protein>
<dbReference type="STRING" id="1499967.U27_00364"/>
<name>A0A081C7B2_VECG1</name>
<reference evidence="1" key="1">
    <citation type="journal article" date="2015" name="PeerJ">
        <title>First genomic representation of candidate bacterial phylum KSB3 points to enhanced environmental sensing as a trigger of wastewater bulking.</title>
        <authorList>
            <person name="Sekiguchi Y."/>
            <person name="Ohashi A."/>
            <person name="Parks D.H."/>
            <person name="Yamauchi T."/>
            <person name="Tyson G.W."/>
            <person name="Hugenholtz P."/>
        </authorList>
    </citation>
    <scope>NUCLEOTIDE SEQUENCE [LARGE SCALE GENOMIC DNA]</scope>
</reference>
<dbReference type="HOGENOM" id="CLU_768728_0_0_0"/>
<dbReference type="InterPro" id="IPR038071">
    <property type="entry name" value="UROD/MetE-like_sf"/>
</dbReference>
<dbReference type="EMBL" id="DF820473">
    <property type="protein sequence ID" value="GAK60467.1"/>
    <property type="molecule type" value="Genomic_DNA"/>
</dbReference>
<dbReference type="Gene3D" id="3.20.20.210">
    <property type="match status" value="1"/>
</dbReference>
<dbReference type="AlphaFoldDB" id="A0A081C7B2"/>
<keyword evidence="2" id="KW-1185">Reference proteome</keyword>
<dbReference type="SUPFAM" id="SSF51726">
    <property type="entry name" value="UROD/MetE-like"/>
    <property type="match status" value="1"/>
</dbReference>
<evidence type="ECO:0000313" key="2">
    <source>
        <dbReference type="Proteomes" id="UP000030661"/>
    </source>
</evidence>
<dbReference type="Proteomes" id="UP000030661">
    <property type="component" value="Unassembled WGS sequence"/>
</dbReference>
<organism evidence="1">
    <name type="scientific">Vecturithrix granuli</name>
    <dbReference type="NCBI Taxonomy" id="1499967"/>
    <lineage>
        <taxon>Bacteria</taxon>
        <taxon>Candidatus Moduliflexota</taxon>
        <taxon>Candidatus Vecturitrichia</taxon>
        <taxon>Candidatus Vecturitrichales</taxon>
        <taxon>Candidatus Vecturitrichaceae</taxon>
        <taxon>Candidatus Vecturithrix</taxon>
    </lineage>
</organism>